<reference evidence="2 3" key="1">
    <citation type="journal article" date="2016" name="Nat. Commun.">
        <title>Thousands of microbial genomes shed light on interconnected biogeochemical processes in an aquifer system.</title>
        <authorList>
            <person name="Anantharaman K."/>
            <person name="Brown C.T."/>
            <person name="Hug L.A."/>
            <person name="Sharon I."/>
            <person name="Castelle C.J."/>
            <person name="Probst A.J."/>
            <person name="Thomas B.C."/>
            <person name="Singh A."/>
            <person name="Wilkins M.J."/>
            <person name="Karaoz U."/>
            <person name="Brodie E.L."/>
            <person name="Williams K.H."/>
            <person name="Hubbard S.S."/>
            <person name="Banfield J.F."/>
        </authorList>
    </citation>
    <scope>NUCLEOTIDE SEQUENCE [LARGE SCALE GENOMIC DNA]</scope>
</reference>
<evidence type="ECO:0000313" key="3">
    <source>
        <dbReference type="Proteomes" id="UP000178744"/>
    </source>
</evidence>
<gene>
    <name evidence="2" type="ORF">A3B23_03410</name>
</gene>
<proteinExistence type="predicted"/>
<evidence type="ECO:0000313" key="2">
    <source>
        <dbReference type="EMBL" id="OGY59689.1"/>
    </source>
</evidence>
<protein>
    <submittedName>
        <fullName evidence="2">Uncharacterized protein</fullName>
    </submittedName>
</protein>
<dbReference type="AlphaFoldDB" id="A0A1G1Z5G6"/>
<name>A0A1G1Z5G6_9BACT</name>
<feature type="compositionally biased region" description="Polar residues" evidence="1">
    <location>
        <begin position="77"/>
        <end position="93"/>
    </location>
</feature>
<accession>A0A1G1Z5G6</accession>
<organism evidence="2 3">
    <name type="scientific">Candidatus Colwellbacteria bacterium RIFCSPLOWO2_01_FULL_48_10</name>
    <dbReference type="NCBI Taxonomy" id="1797690"/>
    <lineage>
        <taxon>Bacteria</taxon>
        <taxon>Candidatus Colwelliibacteriota</taxon>
    </lineage>
</organism>
<evidence type="ECO:0000256" key="1">
    <source>
        <dbReference type="SAM" id="MobiDB-lite"/>
    </source>
</evidence>
<feature type="compositionally biased region" description="Polar residues" evidence="1">
    <location>
        <begin position="51"/>
        <end position="64"/>
    </location>
</feature>
<dbReference type="Proteomes" id="UP000178744">
    <property type="component" value="Unassembled WGS sequence"/>
</dbReference>
<comment type="caution">
    <text evidence="2">The sequence shown here is derived from an EMBL/GenBank/DDBJ whole genome shotgun (WGS) entry which is preliminary data.</text>
</comment>
<dbReference type="EMBL" id="MHIY01000021">
    <property type="protein sequence ID" value="OGY59689.1"/>
    <property type="molecule type" value="Genomic_DNA"/>
</dbReference>
<feature type="region of interest" description="Disordered" evidence="1">
    <location>
        <begin position="48"/>
        <end position="93"/>
    </location>
</feature>
<sequence>MDQNIRNFFDSILNDGATSVSSELPKKSGSTIESMSRRFRKITARFHKAEPSQTPIAPPESNQAPAEVAPQPKETLSAKTEPQTVVSSTETKA</sequence>